<evidence type="ECO:0000313" key="2">
    <source>
        <dbReference type="Proteomes" id="UP000324298"/>
    </source>
</evidence>
<accession>A0A5A9XMZ4</accession>
<name>A0A5A9XMZ4_9BACT</name>
<evidence type="ECO:0000313" key="1">
    <source>
        <dbReference type="EMBL" id="KAA0893598.1"/>
    </source>
</evidence>
<dbReference type="AlphaFoldDB" id="A0A5A9XMZ4"/>
<reference evidence="1 2" key="1">
    <citation type="submission" date="2019-04" db="EMBL/GenBank/DDBJ databases">
        <title>Geobacter ruber sp. nov., ferric-reducing bacteria isolated from paddy soil.</title>
        <authorList>
            <person name="Xu Z."/>
            <person name="Masuda Y."/>
            <person name="Itoh H."/>
            <person name="Senoo K."/>
        </authorList>
    </citation>
    <scope>NUCLEOTIDE SEQUENCE [LARGE SCALE GENOMIC DNA]</scope>
    <source>
        <strain evidence="1 2">Red88</strain>
    </source>
</reference>
<dbReference type="OrthoDB" id="9807574at2"/>
<evidence type="ECO:0008006" key="3">
    <source>
        <dbReference type="Google" id="ProtNLM"/>
    </source>
</evidence>
<keyword evidence="2" id="KW-1185">Reference proteome</keyword>
<dbReference type="Gene3D" id="2.40.160.20">
    <property type="match status" value="1"/>
</dbReference>
<comment type="caution">
    <text evidence="1">The sequence shown here is derived from an EMBL/GenBank/DDBJ whole genome shotgun (WGS) entry which is preliminary data.</text>
</comment>
<proteinExistence type="predicted"/>
<protein>
    <recommendedName>
        <fullName evidence="3">OmpW family protein</fullName>
    </recommendedName>
</protein>
<dbReference type="RefSeq" id="WP_149306913.1">
    <property type="nucleotide sequence ID" value="NZ_SRSD01000003.1"/>
</dbReference>
<sequence length="36" mass="4156">MDYKYLNADTKMTIAGNKYDLDLNPHLFGIGVGYRF</sequence>
<dbReference type="GO" id="GO:0044384">
    <property type="term" value="C:host outer membrane"/>
    <property type="evidence" value="ECO:0007669"/>
    <property type="project" value="InterPro"/>
</dbReference>
<dbReference type="InterPro" id="IPR000758">
    <property type="entry name" value="Enterovir_OMP"/>
</dbReference>
<organism evidence="1 2">
    <name type="scientific">Oryzomonas rubra</name>
    <dbReference type="NCBI Taxonomy" id="2509454"/>
    <lineage>
        <taxon>Bacteria</taxon>
        <taxon>Pseudomonadati</taxon>
        <taxon>Thermodesulfobacteriota</taxon>
        <taxon>Desulfuromonadia</taxon>
        <taxon>Geobacterales</taxon>
        <taxon>Geobacteraceae</taxon>
        <taxon>Oryzomonas</taxon>
    </lineage>
</organism>
<dbReference type="Proteomes" id="UP000324298">
    <property type="component" value="Unassembled WGS sequence"/>
</dbReference>
<dbReference type="EMBL" id="SRSD01000003">
    <property type="protein sequence ID" value="KAA0893598.1"/>
    <property type="molecule type" value="Genomic_DNA"/>
</dbReference>
<dbReference type="PROSITE" id="PS00695">
    <property type="entry name" value="ENT_VIR_OMP_2"/>
    <property type="match status" value="1"/>
</dbReference>
<gene>
    <name evidence="1" type="ORF">ET418_05245</name>
</gene>